<feature type="transmembrane region" description="Helical" evidence="1">
    <location>
        <begin position="93"/>
        <end position="112"/>
    </location>
</feature>
<keyword evidence="1" id="KW-1133">Transmembrane helix</keyword>
<protein>
    <submittedName>
        <fullName evidence="2">Uncharacterized protein</fullName>
    </submittedName>
</protein>
<evidence type="ECO:0000256" key="1">
    <source>
        <dbReference type="SAM" id="Phobius"/>
    </source>
</evidence>
<dbReference type="Proteomes" id="UP000054078">
    <property type="component" value="Unassembled WGS sequence"/>
</dbReference>
<dbReference type="AlphaFoldDB" id="A0A100YUS2"/>
<keyword evidence="1" id="KW-0472">Membrane</keyword>
<evidence type="ECO:0000313" key="3">
    <source>
        <dbReference type="Proteomes" id="UP000054078"/>
    </source>
</evidence>
<reference evidence="2 3" key="1">
    <citation type="submission" date="2015-12" db="EMBL/GenBank/DDBJ databases">
        <title>Draft Genome Sequence of Olsenella scatoligenes SK9K4T; a Producer of 3-Methylindole- (skatole) and 4-Methylphenol- (p-cresol) Isolated from Pig Feces.</title>
        <authorList>
            <person name="Li X."/>
            <person name="Borg B."/>
            <person name="Canibe N."/>
        </authorList>
    </citation>
    <scope>NUCLEOTIDE SEQUENCE [LARGE SCALE GENOMIC DNA]</scope>
    <source>
        <strain evidence="2 3">SK9K4</strain>
    </source>
</reference>
<dbReference type="OrthoDB" id="3192460at2"/>
<name>A0A100YUS2_TRASO</name>
<feature type="transmembrane region" description="Helical" evidence="1">
    <location>
        <begin position="68"/>
        <end position="87"/>
    </location>
</feature>
<dbReference type="STRING" id="1299998.AUL39_07550"/>
<accession>A0A100YUS2</accession>
<evidence type="ECO:0000313" key="2">
    <source>
        <dbReference type="EMBL" id="KUH58065.1"/>
    </source>
</evidence>
<comment type="caution">
    <text evidence="2">The sequence shown here is derived from an EMBL/GenBank/DDBJ whole genome shotgun (WGS) entry which is preliminary data.</text>
</comment>
<sequence length="114" mass="11777">MEDKLLKLVGLAFGVFVAIAIVFQIAEQLDAFARGIACAAGIGVMVGLPICVLRTFFGPDAQPRPGTWGGLVAVIAIFAFSLLFYGMSGQLDGGAAAAMVLLPGFVTFLGILRG</sequence>
<feature type="transmembrane region" description="Helical" evidence="1">
    <location>
        <begin position="32"/>
        <end position="56"/>
    </location>
</feature>
<organism evidence="2 3">
    <name type="scientific">Tractidigestivibacter scatoligenes</name>
    <name type="common">Olsenella scatoligenes</name>
    <dbReference type="NCBI Taxonomy" id="1299998"/>
    <lineage>
        <taxon>Bacteria</taxon>
        <taxon>Bacillati</taxon>
        <taxon>Actinomycetota</taxon>
        <taxon>Coriobacteriia</taxon>
        <taxon>Coriobacteriales</taxon>
        <taxon>Atopobiaceae</taxon>
        <taxon>Tractidigestivibacter</taxon>
    </lineage>
</organism>
<proteinExistence type="predicted"/>
<gene>
    <name evidence="2" type="ORF">AUL39_07550</name>
</gene>
<keyword evidence="3" id="KW-1185">Reference proteome</keyword>
<feature type="transmembrane region" description="Helical" evidence="1">
    <location>
        <begin position="5"/>
        <end position="26"/>
    </location>
</feature>
<dbReference type="RefSeq" id="WP_059054996.1">
    <property type="nucleotide sequence ID" value="NZ_JAZHSO010000004.1"/>
</dbReference>
<dbReference type="EMBL" id="LOJF01000010">
    <property type="protein sequence ID" value="KUH58065.1"/>
    <property type="molecule type" value="Genomic_DNA"/>
</dbReference>
<keyword evidence="1" id="KW-0812">Transmembrane</keyword>